<dbReference type="Proteomes" id="UP000472372">
    <property type="component" value="Chromosome 7"/>
</dbReference>
<evidence type="ECO:0000256" key="3">
    <source>
        <dbReference type="ARBA" id="ARBA00023004"/>
    </source>
</evidence>
<comment type="similarity">
    <text evidence="4">Belongs to the cytochrome P450 family.</text>
</comment>
<evidence type="ECO:0000256" key="2">
    <source>
        <dbReference type="ARBA" id="ARBA00022723"/>
    </source>
</evidence>
<dbReference type="AlphaFoldDB" id="A0A6S6W7H7"/>
<evidence type="ECO:0000256" key="4">
    <source>
        <dbReference type="RuleBase" id="RU000461"/>
    </source>
</evidence>
<dbReference type="GO" id="GO:0005506">
    <property type="term" value="F:iron ion binding"/>
    <property type="evidence" value="ECO:0007669"/>
    <property type="project" value="InterPro"/>
</dbReference>
<organism evidence="5 6">
    <name type="scientific">Pyrenophora teres f. teres</name>
    <dbReference type="NCBI Taxonomy" id="97479"/>
    <lineage>
        <taxon>Eukaryota</taxon>
        <taxon>Fungi</taxon>
        <taxon>Dikarya</taxon>
        <taxon>Ascomycota</taxon>
        <taxon>Pezizomycotina</taxon>
        <taxon>Dothideomycetes</taxon>
        <taxon>Pleosporomycetidae</taxon>
        <taxon>Pleosporales</taxon>
        <taxon>Pleosporineae</taxon>
        <taxon>Pleosporaceae</taxon>
        <taxon>Pyrenophora</taxon>
    </lineage>
</organism>
<dbReference type="GO" id="GO:0004497">
    <property type="term" value="F:monooxygenase activity"/>
    <property type="evidence" value="ECO:0007669"/>
    <property type="project" value="UniProtKB-KW"/>
</dbReference>
<dbReference type="SUPFAM" id="SSF48264">
    <property type="entry name" value="Cytochrome P450"/>
    <property type="match status" value="1"/>
</dbReference>
<protein>
    <submittedName>
        <fullName evidence="5">CypX</fullName>
    </submittedName>
</protein>
<dbReference type="PANTHER" id="PTHR24305:SF229">
    <property type="entry name" value="P450, PUTATIVE (EUROFUNG)-RELATED"/>
    <property type="match status" value="1"/>
</dbReference>
<dbReference type="GO" id="GO:0020037">
    <property type="term" value="F:heme binding"/>
    <property type="evidence" value="ECO:0007669"/>
    <property type="project" value="InterPro"/>
</dbReference>
<dbReference type="EMBL" id="HG992983">
    <property type="protein sequence ID" value="CAE7193193.1"/>
    <property type="molecule type" value="Genomic_DNA"/>
</dbReference>
<keyword evidence="4" id="KW-0560">Oxidoreductase</keyword>
<dbReference type="CDD" id="cd11060">
    <property type="entry name" value="CYP57A1-like"/>
    <property type="match status" value="1"/>
</dbReference>
<dbReference type="Gene3D" id="1.10.630.10">
    <property type="entry name" value="Cytochrome P450"/>
    <property type="match status" value="1"/>
</dbReference>
<keyword evidence="4" id="KW-0349">Heme</keyword>
<dbReference type="PANTHER" id="PTHR24305">
    <property type="entry name" value="CYTOCHROME P450"/>
    <property type="match status" value="1"/>
</dbReference>
<dbReference type="InterPro" id="IPR017972">
    <property type="entry name" value="Cyt_P450_CS"/>
</dbReference>
<comment type="cofactor">
    <cofactor evidence="1">
        <name>heme</name>
        <dbReference type="ChEBI" id="CHEBI:30413"/>
    </cofactor>
</comment>
<dbReference type="PROSITE" id="PS00086">
    <property type="entry name" value="CYTOCHROME_P450"/>
    <property type="match status" value="1"/>
</dbReference>
<keyword evidence="3 4" id="KW-0408">Iron</keyword>
<reference evidence="5" key="1">
    <citation type="submission" date="2021-02" db="EMBL/GenBank/DDBJ databases">
        <authorList>
            <person name="Syme A R."/>
            <person name="Syme A R."/>
            <person name="Moolhuijzen P."/>
        </authorList>
    </citation>
    <scope>NUCLEOTIDE SEQUENCE</scope>
    <source>
        <strain evidence="5">W1-1</strain>
    </source>
</reference>
<keyword evidence="4" id="KW-0503">Monooxygenase</keyword>
<dbReference type="InterPro" id="IPR036396">
    <property type="entry name" value="Cyt_P450_sf"/>
</dbReference>
<accession>A0A6S6W7H7</accession>
<dbReference type="InterPro" id="IPR050121">
    <property type="entry name" value="Cytochrome_P450_monoxygenase"/>
</dbReference>
<proteinExistence type="inferred from homology"/>
<keyword evidence="2 4" id="KW-0479">Metal-binding</keyword>
<dbReference type="GO" id="GO:0016705">
    <property type="term" value="F:oxidoreductase activity, acting on paired donors, with incorporation or reduction of molecular oxygen"/>
    <property type="evidence" value="ECO:0007669"/>
    <property type="project" value="InterPro"/>
</dbReference>
<sequence>MLLRFQLDFTTQAKIPDISQCLGKISLQSPPWEYYVFSLLRTGLYGLSTVEHSIHSRVCPALYGPLFPEHTTVYHTYKGDLDIAHRALHTRYGPLVRIAPNEVLSSSPSAVPIIYRTQRPLAKSDWYTAFRPQGISPHADIFTETDEVKHTRFRKVVQSAYSMSNVLKNESVINECTSLLLKRLGDVAGTGQDVDLGYWLDLYAHDIIGYVLFGSSFGFLESGTDVGSFVESVEAAQPLSCLCAAAPSYLRTPIMLCAMCIPSTLKSFKAVGATAIEARNTTQRRMQDTADEAAKRTDILSNLLSRTTTPGDKSVPEDKAWFTHNEVVLEAWAGIMAGADSVAVNLRAFFYYLMKNPHCMSRAIEEVQNASTQGLLSTPITYHESTKHLPYVGACIKEAARIFPSFANSQARVAPAEGITLSGVYIPSGYRVGMNAACVQHDTGVFGDDAGSFNPERWLESHERSVAMEKSMLFFGAGTRTCLGKNVSTELLCYSPWIVSGGAVALAEIHKIAPEILRHFDMHMAHDRPWKTRNSGFNKQSDVIVKLTARI</sequence>
<evidence type="ECO:0000256" key="1">
    <source>
        <dbReference type="ARBA" id="ARBA00001971"/>
    </source>
</evidence>
<name>A0A6S6W7H7_9PLEO</name>
<gene>
    <name evidence="5" type="ORF">PTTW11_07708</name>
</gene>
<dbReference type="InterPro" id="IPR001128">
    <property type="entry name" value="Cyt_P450"/>
</dbReference>
<evidence type="ECO:0000313" key="5">
    <source>
        <dbReference type="EMBL" id="CAE7193193.1"/>
    </source>
</evidence>
<dbReference type="Pfam" id="PF00067">
    <property type="entry name" value="p450"/>
    <property type="match status" value="1"/>
</dbReference>
<evidence type="ECO:0000313" key="6">
    <source>
        <dbReference type="Proteomes" id="UP000472372"/>
    </source>
</evidence>